<dbReference type="InterPro" id="IPR013607">
    <property type="entry name" value="Phospholipase_A2-like"/>
</dbReference>
<reference evidence="2" key="2">
    <citation type="submission" date="2023-05" db="EMBL/GenBank/DDBJ databases">
        <authorList>
            <person name="Fouks B."/>
        </authorList>
    </citation>
    <scope>NUCLEOTIDE SEQUENCE</scope>
    <source>
        <strain evidence="2">Stay&amp;Tobe</strain>
        <tissue evidence="2">Testes</tissue>
    </source>
</reference>
<accession>A0AAD8A4N9</accession>
<evidence type="ECO:0000313" key="3">
    <source>
        <dbReference type="Proteomes" id="UP001233999"/>
    </source>
</evidence>
<evidence type="ECO:0000313" key="2">
    <source>
        <dbReference type="EMBL" id="KAJ9592371.1"/>
    </source>
</evidence>
<sequence length="149" mass="16345">MLLIHHFNIPKQTKKKGQGILNKLINKLPVELHIPGYQYCGPGTKVDKRLKRGDRGINPLDAACLIHDIKYSQSSNLDHRHTADLQLAKKAFERVRASDASIGLSALGALAGGSAQIAKVVKSAQADKHNLMESVRHNRTMESTAMGME</sequence>
<dbReference type="GO" id="GO:0004623">
    <property type="term" value="F:phospholipase A2 activity"/>
    <property type="evidence" value="ECO:0007669"/>
    <property type="project" value="InterPro"/>
</dbReference>
<organism evidence="2 3">
    <name type="scientific">Diploptera punctata</name>
    <name type="common">Pacific beetle cockroach</name>
    <dbReference type="NCBI Taxonomy" id="6984"/>
    <lineage>
        <taxon>Eukaryota</taxon>
        <taxon>Metazoa</taxon>
        <taxon>Ecdysozoa</taxon>
        <taxon>Arthropoda</taxon>
        <taxon>Hexapoda</taxon>
        <taxon>Insecta</taxon>
        <taxon>Pterygota</taxon>
        <taxon>Neoptera</taxon>
        <taxon>Polyneoptera</taxon>
        <taxon>Dictyoptera</taxon>
        <taxon>Blattodea</taxon>
        <taxon>Blaberoidea</taxon>
        <taxon>Blaberidae</taxon>
        <taxon>Diplopterinae</taxon>
        <taxon>Diploptera</taxon>
    </lineage>
</organism>
<proteinExistence type="predicted"/>
<dbReference type="GO" id="GO:0006644">
    <property type="term" value="P:phospholipid metabolic process"/>
    <property type="evidence" value="ECO:0007669"/>
    <property type="project" value="InterPro"/>
</dbReference>
<reference evidence="2" key="1">
    <citation type="journal article" date="2023" name="IScience">
        <title>Live-bearing cockroach genome reveals convergent evolutionary mechanisms linked to viviparity in insects and beyond.</title>
        <authorList>
            <person name="Fouks B."/>
            <person name="Harrison M.C."/>
            <person name="Mikhailova A.A."/>
            <person name="Marchal E."/>
            <person name="English S."/>
            <person name="Carruthers M."/>
            <person name="Jennings E.C."/>
            <person name="Chiamaka E.L."/>
            <person name="Frigard R.A."/>
            <person name="Pippel M."/>
            <person name="Attardo G.M."/>
            <person name="Benoit J.B."/>
            <person name="Bornberg-Bauer E."/>
            <person name="Tobe S.S."/>
        </authorList>
    </citation>
    <scope>NUCLEOTIDE SEQUENCE</scope>
    <source>
        <strain evidence="2">Stay&amp;Tobe</strain>
    </source>
</reference>
<dbReference type="Proteomes" id="UP001233999">
    <property type="component" value="Unassembled WGS sequence"/>
</dbReference>
<feature type="domain" description="Phospholipase A2-like" evidence="1">
    <location>
        <begin position="31"/>
        <end position="90"/>
    </location>
</feature>
<gene>
    <name evidence="2" type="ORF">L9F63_015977</name>
</gene>
<dbReference type="Gene3D" id="1.20.90.10">
    <property type="entry name" value="Phospholipase A2 domain"/>
    <property type="match status" value="1"/>
</dbReference>
<keyword evidence="3" id="KW-1185">Reference proteome</keyword>
<dbReference type="GO" id="GO:0005198">
    <property type="term" value="F:structural molecule activity"/>
    <property type="evidence" value="ECO:0007669"/>
    <property type="project" value="InterPro"/>
</dbReference>
<dbReference type="EMBL" id="JASPKZ010003838">
    <property type="protein sequence ID" value="KAJ9592371.1"/>
    <property type="molecule type" value="Genomic_DNA"/>
</dbReference>
<feature type="non-terminal residue" evidence="2">
    <location>
        <position position="1"/>
    </location>
</feature>
<dbReference type="InterPro" id="IPR036444">
    <property type="entry name" value="PLipase_A2_dom_sf"/>
</dbReference>
<comment type="caution">
    <text evidence="2">The sequence shown here is derived from an EMBL/GenBank/DDBJ whole genome shotgun (WGS) entry which is preliminary data.</text>
</comment>
<evidence type="ECO:0000259" key="1">
    <source>
        <dbReference type="Pfam" id="PF08398"/>
    </source>
</evidence>
<dbReference type="GO" id="GO:0050482">
    <property type="term" value="P:arachidonate secretion"/>
    <property type="evidence" value="ECO:0007669"/>
    <property type="project" value="InterPro"/>
</dbReference>
<protein>
    <recommendedName>
        <fullName evidence="1">Phospholipase A2-like domain-containing protein</fullName>
    </recommendedName>
</protein>
<name>A0AAD8A4N9_DIPPU</name>
<dbReference type="Pfam" id="PF08398">
    <property type="entry name" value="Phospholip_A2_4"/>
    <property type="match status" value="1"/>
</dbReference>
<dbReference type="AlphaFoldDB" id="A0AAD8A4N9"/>